<evidence type="ECO:0000313" key="11">
    <source>
        <dbReference type="Proteomes" id="UP000197334"/>
    </source>
</evidence>
<evidence type="ECO:0000259" key="7">
    <source>
        <dbReference type="Pfam" id="PF06429"/>
    </source>
</evidence>
<dbReference type="GO" id="GO:0009425">
    <property type="term" value="C:bacterial-type flagellum basal body"/>
    <property type="evidence" value="ECO:0007669"/>
    <property type="project" value="UniProtKB-SubCell"/>
</dbReference>
<dbReference type="Pfam" id="PF22692">
    <property type="entry name" value="LlgE_F_G_D1"/>
    <property type="match status" value="1"/>
</dbReference>
<accession>A0A246S3J8</accession>
<keyword evidence="10" id="KW-0282">Flagellum</keyword>
<evidence type="ECO:0000256" key="1">
    <source>
        <dbReference type="ARBA" id="ARBA00004117"/>
    </source>
</evidence>
<dbReference type="InterPro" id="IPR037058">
    <property type="entry name" value="Falgellar_hook_FlgE_sf"/>
</dbReference>
<dbReference type="RefSeq" id="WP_088699538.1">
    <property type="nucleotide sequence ID" value="NZ_JPUA01000020.1"/>
</dbReference>
<dbReference type="InterPro" id="IPR011491">
    <property type="entry name" value="FlgE_D2"/>
</dbReference>
<comment type="function">
    <text evidence="5">A flexible structure which links the flagellar filament to the drive apparatus in the basal body.</text>
</comment>
<dbReference type="OrthoDB" id="8578401at2"/>
<dbReference type="InterPro" id="IPR010930">
    <property type="entry name" value="Flg_bb/hook_C_dom"/>
</dbReference>
<dbReference type="Pfam" id="PF07559">
    <property type="entry name" value="FlgE_D2"/>
    <property type="match status" value="1"/>
</dbReference>
<evidence type="ECO:0000313" key="10">
    <source>
        <dbReference type="EMBL" id="OWV30335.1"/>
    </source>
</evidence>
<dbReference type="PANTHER" id="PTHR30435:SF1">
    <property type="entry name" value="FLAGELLAR HOOK PROTEIN FLGE"/>
    <property type="match status" value="1"/>
</dbReference>
<name>A0A246S3J8_9GAMM</name>
<feature type="domain" description="Flagellar basal-body/hook protein C-terminal" evidence="7">
    <location>
        <begin position="377"/>
        <end position="421"/>
    </location>
</feature>
<dbReference type="Proteomes" id="UP000197334">
    <property type="component" value="Unassembled WGS sequence"/>
</dbReference>
<dbReference type="Pfam" id="PF00460">
    <property type="entry name" value="Flg_bb_rod"/>
    <property type="match status" value="1"/>
</dbReference>
<comment type="similarity">
    <text evidence="2 5">Belongs to the flagella basal body rod proteins family.</text>
</comment>
<dbReference type="InterPro" id="IPR001444">
    <property type="entry name" value="Flag_bb_rod_N"/>
</dbReference>
<sequence length="421" mass="44392">MSFTTALSGINAQSEKLNSAGNNIANSQTVGYKSSSVRFADVFANSQGIGVKVSDTRQNFSQGSIESTNRNLDLAISGSGFYRMEQSSGEVAYSRNGEFSLAANGDIVNAQGARLMGYGLDTQITEDTAEQLAFPFSDVLAGSDPVPLNVAANDIPARATSEANILLNLDATTVQGQGLSTVELNDGTELPYHFSNSFTAYDSLGNAINVSTYFERGANNQWNATAVTEGVERGTFTLDFTTSGRLLTDADGNVTGVNGGDDSATITFPGGTDAEDVSFDLMFDGSTQFADISSRREFNQNGYTSGALVGVEVLADGTVMRNFSNEQSRPAGQIVLDTFRNEEGLRPLGNNLWAATNSSGVANTGAPGSGQYGQIESGAVEASNVDLAKELVDMIVSQRAYQANSNTISTQDELLQTVINL</sequence>
<dbReference type="EMBL" id="JPUA01000020">
    <property type="protein sequence ID" value="OWV30335.1"/>
    <property type="molecule type" value="Genomic_DNA"/>
</dbReference>
<evidence type="ECO:0000259" key="9">
    <source>
        <dbReference type="Pfam" id="PF22692"/>
    </source>
</evidence>
<keyword evidence="4 5" id="KW-0975">Bacterial flagellum</keyword>
<dbReference type="InterPro" id="IPR020013">
    <property type="entry name" value="Flagellar_FlgE/F/G"/>
</dbReference>
<evidence type="ECO:0000259" key="8">
    <source>
        <dbReference type="Pfam" id="PF07559"/>
    </source>
</evidence>
<dbReference type="AlphaFoldDB" id="A0A246S3J8"/>
<organism evidence="10 11">
    <name type="scientific">Halomonas campaniensis</name>
    <dbReference type="NCBI Taxonomy" id="213554"/>
    <lineage>
        <taxon>Bacteria</taxon>
        <taxon>Pseudomonadati</taxon>
        <taxon>Pseudomonadota</taxon>
        <taxon>Gammaproteobacteria</taxon>
        <taxon>Oceanospirillales</taxon>
        <taxon>Halomonadaceae</taxon>
        <taxon>Halomonas</taxon>
    </lineage>
</organism>
<dbReference type="SUPFAM" id="SSF117143">
    <property type="entry name" value="Flagellar hook protein flgE"/>
    <property type="match status" value="1"/>
</dbReference>
<evidence type="ECO:0000256" key="3">
    <source>
        <dbReference type="ARBA" id="ARBA00019015"/>
    </source>
</evidence>
<keyword evidence="10" id="KW-0966">Cell projection</keyword>
<feature type="domain" description="Flagellar hook protein FlgE D2" evidence="8">
    <location>
        <begin position="168"/>
        <end position="303"/>
    </location>
</feature>
<evidence type="ECO:0000259" key="6">
    <source>
        <dbReference type="Pfam" id="PF00460"/>
    </source>
</evidence>
<dbReference type="InterPro" id="IPR037925">
    <property type="entry name" value="FlgE/F/G-like"/>
</dbReference>
<comment type="subcellular location">
    <subcellularLocation>
        <location evidence="1 5">Bacterial flagellum basal body</location>
    </subcellularLocation>
</comment>
<feature type="domain" description="Flagellar hook protein FlgE/F/G-like D1" evidence="9">
    <location>
        <begin position="75"/>
        <end position="126"/>
    </location>
</feature>
<proteinExistence type="inferred from homology"/>
<dbReference type="GO" id="GO:0005829">
    <property type="term" value="C:cytosol"/>
    <property type="evidence" value="ECO:0007669"/>
    <property type="project" value="TreeGrafter"/>
</dbReference>
<dbReference type="PANTHER" id="PTHR30435">
    <property type="entry name" value="FLAGELLAR PROTEIN"/>
    <property type="match status" value="1"/>
</dbReference>
<dbReference type="GO" id="GO:0009424">
    <property type="term" value="C:bacterial-type flagellum hook"/>
    <property type="evidence" value="ECO:0007669"/>
    <property type="project" value="TreeGrafter"/>
</dbReference>
<keyword evidence="10" id="KW-0969">Cilium</keyword>
<feature type="domain" description="Flagellar basal body rod protein N-terminal" evidence="6">
    <location>
        <begin position="5"/>
        <end position="33"/>
    </location>
</feature>
<dbReference type="GO" id="GO:0071978">
    <property type="term" value="P:bacterial-type flagellum-dependent swarming motility"/>
    <property type="evidence" value="ECO:0007669"/>
    <property type="project" value="TreeGrafter"/>
</dbReference>
<evidence type="ECO:0000256" key="4">
    <source>
        <dbReference type="ARBA" id="ARBA00023143"/>
    </source>
</evidence>
<gene>
    <name evidence="10" type="ORF">JI62_07280</name>
</gene>
<reference evidence="10 11" key="1">
    <citation type="submission" date="2014-08" db="EMBL/GenBank/DDBJ databases">
        <title>Draft genome sequence of a novel L-asparaginase producing marine bacterium, Halomonas campaniensis.</title>
        <authorList>
            <person name="Sundarakrishnan B."/>
            <person name="Moushumi Priya A."/>
            <person name="Raman G."/>
            <person name="Sakthivel N."/>
            <person name="Park S."/>
            <person name="Jayachandran S."/>
        </authorList>
    </citation>
    <scope>NUCLEOTIDE SEQUENCE [LARGE SCALE GENOMIC DNA]</scope>
    <source>
        <strain evidence="10 11">SK03</strain>
    </source>
</reference>
<comment type="caution">
    <text evidence="10">The sequence shown here is derived from an EMBL/GenBank/DDBJ whole genome shotgun (WGS) entry which is preliminary data.</text>
</comment>
<dbReference type="NCBIfam" id="TIGR03506">
    <property type="entry name" value="FlgEFG_subfam"/>
    <property type="match status" value="1"/>
</dbReference>
<keyword evidence="11" id="KW-1185">Reference proteome</keyword>
<evidence type="ECO:0000256" key="2">
    <source>
        <dbReference type="ARBA" id="ARBA00009677"/>
    </source>
</evidence>
<dbReference type="InterPro" id="IPR053967">
    <property type="entry name" value="LlgE_F_G-like_D1"/>
</dbReference>
<dbReference type="Pfam" id="PF06429">
    <property type="entry name" value="Flg_bbr_C"/>
    <property type="match status" value="1"/>
</dbReference>
<protein>
    <recommendedName>
        <fullName evidence="3 5">Flagellar hook protein FlgE</fullName>
    </recommendedName>
</protein>
<dbReference type="NCBIfam" id="NF004238">
    <property type="entry name" value="PRK05682.1-1"/>
    <property type="match status" value="1"/>
</dbReference>
<evidence type="ECO:0000256" key="5">
    <source>
        <dbReference type="RuleBase" id="RU362116"/>
    </source>
</evidence>
<dbReference type="Gene3D" id="2.60.98.20">
    <property type="entry name" value="Flagellar hook protein FlgE"/>
    <property type="match status" value="1"/>
</dbReference>